<evidence type="ECO:0000256" key="1">
    <source>
        <dbReference type="SAM" id="MobiDB-lite"/>
    </source>
</evidence>
<protein>
    <submittedName>
        <fullName evidence="2">Uncharacterized protein</fullName>
    </submittedName>
</protein>
<gene>
    <name evidence="2" type="ORF">UU13_C0020G0011</name>
</gene>
<comment type="caution">
    <text evidence="2">The sequence shown here is derived from an EMBL/GenBank/DDBJ whole genome shotgun (WGS) entry which is preliminary data.</text>
</comment>
<dbReference type="AlphaFoldDB" id="A0A0G0VCR6"/>
<proteinExistence type="predicted"/>
<feature type="region of interest" description="Disordered" evidence="1">
    <location>
        <begin position="1"/>
        <end position="22"/>
    </location>
</feature>
<dbReference type="Proteomes" id="UP000034452">
    <property type="component" value="Unassembled WGS sequence"/>
</dbReference>
<evidence type="ECO:0000313" key="2">
    <source>
        <dbReference type="EMBL" id="KKR69860.1"/>
    </source>
</evidence>
<name>A0A0G0VCR6_9BACT</name>
<dbReference type="EMBL" id="LBZL01000020">
    <property type="protein sequence ID" value="KKR69860.1"/>
    <property type="molecule type" value="Genomic_DNA"/>
</dbReference>
<reference evidence="2 3" key="1">
    <citation type="journal article" date="2015" name="Nature">
        <title>rRNA introns, odd ribosomes, and small enigmatic genomes across a large radiation of phyla.</title>
        <authorList>
            <person name="Brown C.T."/>
            <person name="Hug L.A."/>
            <person name="Thomas B.C."/>
            <person name="Sharon I."/>
            <person name="Castelle C.J."/>
            <person name="Singh A."/>
            <person name="Wilkins M.J."/>
            <person name="Williams K.H."/>
            <person name="Banfield J.F."/>
        </authorList>
    </citation>
    <scope>NUCLEOTIDE SEQUENCE [LARGE SCALE GENOMIC DNA]</scope>
</reference>
<organism evidence="2 3">
    <name type="scientific">Candidatus Nomurabacteria bacterium GW2011_GWB1_40_7</name>
    <dbReference type="NCBI Taxonomy" id="1618744"/>
    <lineage>
        <taxon>Bacteria</taxon>
        <taxon>Candidatus Nomuraibacteriota</taxon>
    </lineage>
</organism>
<sequence length="74" mass="8635">MEKIRNGAIGKKKRAVANPAREQAVKPRRVTLLTRVDQHIYAMVWYLAQERGKPISRINDEAILFYFEHLNSNI</sequence>
<evidence type="ECO:0000313" key="3">
    <source>
        <dbReference type="Proteomes" id="UP000034452"/>
    </source>
</evidence>
<accession>A0A0G0VCR6</accession>